<dbReference type="Gene3D" id="3.40.50.150">
    <property type="entry name" value="Vaccinia Virus protein VP39"/>
    <property type="match status" value="1"/>
</dbReference>
<protein>
    <submittedName>
        <fullName evidence="1">Methionine biosynthesis protein MetW</fullName>
    </submittedName>
</protein>
<name>A0ABT8TGX5_9GAMM</name>
<dbReference type="NCBIfam" id="TIGR02081">
    <property type="entry name" value="metW"/>
    <property type="match status" value="1"/>
</dbReference>
<dbReference type="Pfam" id="PF07021">
    <property type="entry name" value="MetW"/>
    <property type="match status" value="1"/>
</dbReference>
<dbReference type="InterPro" id="IPR010743">
    <property type="entry name" value="Methionine_synth_MetW"/>
</dbReference>
<dbReference type="Proteomes" id="UP001168380">
    <property type="component" value="Unassembled WGS sequence"/>
</dbReference>
<dbReference type="InterPro" id="IPR029063">
    <property type="entry name" value="SAM-dependent_MTases_sf"/>
</dbReference>
<evidence type="ECO:0000313" key="1">
    <source>
        <dbReference type="EMBL" id="MDO3383166.1"/>
    </source>
</evidence>
<reference evidence="1" key="1">
    <citation type="submission" date="2023-07" db="EMBL/GenBank/DDBJ databases">
        <title>Gilvimarinus algae sp. nov., isolated from the surface of Kelp.</title>
        <authorList>
            <person name="Sun Y.Y."/>
            <person name="Gong Y."/>
            <person name="Du Z.J."/>
        </authorList>
    </citation>
    <scope>NUCLEOTIDE SEQUENCE</scope>
    <source>
        <strain evidence="1">SDUM040014</strain>
    </source>
</reference>
<keyword evidence="2" id="KW-1185">Reference proteome</keyword>
<dbReference type="SUPFAM" id="SSF53335">
    <property type="entry name" value="S-adenosyl-L-methionine-dependent methyltransferases"/>
    <property type="match status" value="1"/>
</dbReference>
<gene>
    <name evidence="1" type="primary">metW</name>
    <name evidence="1" type="ORF">QWI16_13380</name>
</gene>
<dbReference type="RefSeq" id="WP_302713906.1">
    <property type="nucleotide sequence ID" value="NZ_JAULRT010000060.1"/>
</dbReference>
<evidence type="ECO:0000313" key="2">
    <source>
        <dbReference type="Proteomes" id="UP001168380"/>
    </source>
</evidence>
<comment type="caution">
    <text evidence="1">The sequence shown here is derived from an EMBL/GenBank/DDBJ whole genome shotgun (WGS) entry which is preliminary data.</text>
</comment>
<sequence length="195" mass="22626">MRFDFDQLQHWIGEKSRVLDLGCGDGTLLKLLADNKQVVGYGLEIDPQQIQTCISRGVNVINQNLDRGLENFEDNSFDTVLMTQALQTMRYPHRVLDEMLRVGKECIVTFPNFGHWKARFHLTFKGRMPVSDLLPYEWYDTPNIHFCTFKDFEVLCREKHINVLHRQVVNERSAQVLGNLAPNLFGETAVYHLSK</sequence>
<proteinExistence type="predicted"/>
<dbReference type="EMBL" id="JAULRT010000060">
    <property type="protein sequence ID" value="MDO3383166.1"/>
    <property type="molecule type" value="Genomic_DNA"/>
</dbReference>
<organism evidence="1 2">
    <name type="scientific">Gilvimarinus algae</name>
    <dbReference type="NCBI Taxonomy" id="3058037"/>
    <lineage>
        <taxon>Bacteria</taxon>
        <taxon>Pseudomonadati</taxon>
        <taxon>Pseudomonadota</taxon>
        <taxon>Gammaproteobacteria</taxon>
        <taxon>Cellvibrionales</taxon>
        <taxon>Cellvibrionaceae</taxon>
        <taxon>Gilvimarinus</taxon>
    </lineage>
</organism>
<accession>A0ABT8TGX5</accession>
<dbReference type="PANTHER" id="PTHR43591">
    <property type="entry name" value="METHYLTRANSFERASE"/>
    <property type="match status" value="1"/>
</dbReference>
<dbReference type="PANTHER" id="PTHR43591:SF110">
    <property type="entry name" value="RHODANESE DOMAIN-CONTAINING PROTEIN"/>
    <property type="match status" value="1"/>
</dbReference>
<dbReference type="CDD" id="cd02440">
    <property type="entry name" value="AdoMet_MTases"/>
    <property type="match status" value="1"/>
</dbReference>